<keyword evidence="2" id="KW-1185">Reference proteome</keyword>
<reference evidence="1" key="2">
    <citation type="journal article" date="2022" name="New Phytol.">
        <title>Evolutionary transition to the ectomycorrhizal habit in the genomes of a hyperdiverse lineage of mushroom-forming fungi.</title>
        <authorList>
            <person name="Looney B."/>
            <person name="Miyauchi S."/>
            <person name="Morin E."/>
            <person name="Drula E."/>
            <person name="Courty P.E."/>
            <person name="Kohler A."/>
            <person name="Kuo A."/>
            <person name="LaButti K."/>
            <person name="Pangilinan J."/>
            <person name="Lipzen A."/>
            <person name="Riley R."/>
            <person name="Andreopoulos W."/>
            <person name="He G."/>
            <person name="Johnson J."/>
            <person name="Nolan M."/>
            <person name="Tritt A."/>
            <person name="Barry K.W."/>
            <person name="Grigoriev I.V."/>
            <person name="Nagy L.G."/>
            <person name="Hibbett D."/>
            <person name="Henrissat B."/>
            <person name="Matheny P.B."/>
            <person name="Labbe J."/>
            <person name="Martin F.M."/>
        </authorList>
    </citation>
    <scope>NUCLEOTIDE SEQUENCE</scope>
    <source>
        <strain evidence="1">FP105234-sp</strain>
    </source>
</reference>
<comment type="caution">
    <text evidence="1">The sequence shown here is derived from an EMBL/GenBank/DDBJ whole genome shotgun (WGS) entry which is preliminary data.</text>
</comment>
<name>A0ACB8R7H3_9AGAM</name>
<organism evidence="1 2">
    <name type="scientific">Auriscalpium vulgare</name>
    <dbReference type="NCBI Taxonomy" id="40419"/>
    <lineage>
        <taxon>Eukaryota</taxon>
        <taxon>Fungi</taxon>
        <taxon>Dikarya</taxon>
        <taxon>Basidiomycota</taxon>
        <taxon>Agaricomycotina</taxon>
        <taxon>Agaricomycetes</taxon>
        <taxon>Russulales</taxon>
        <taxon>Auriscalpiaceae</taxon>
        <taxon>Auriscalpium</taxon>
    </lineage>
</organism>
<reference evidence="1" key="1">
    <citation type="submission" date="2021-02" db="EMBL/GenBank/DDBJ databases">
        <authorList>
            <consortium name="DOE Joint Genome Institute"/>
            <person name="Ahrendt S."/>
            <person name="Looney B.P."/>
            <person name="Miyauchi S."/>
            <person name="Morin E."/>
            <person name="Drula E."/>
            <person name="Courty P.E."/>
            <person name="Chicoki N."/>
            <person name="Fauchery L."/>
            <person name="Kohler A."/>
            <person name="Kuo A."/>
            <person name="Labutti K."/>
            <person name="Pangilinan J."/>
            <person name="Lipzen A."/>
            <person name="Riley R."/>
            <person name="Andreopoulos W."/>
            <person name="He G."/>
            <person name="Johnson J."/>
            <person name="Barry K.W."/>
            <person name="Grigoriev I.V."/>
            <person name="Nagy L."/>
            <person name="Hibbett D."/>
            <person name="Henrissat B."/>
            <person name="Matheny P.B."/>
            <person name="Labbe J."/>
            <person name="Martin F."/>
        </authorList>
    </citation>
    <scope>NUCLEOTIDE SEQUENCE</scope>
    <source>
        <strain evidence="1">FP105234-sp</strain>
    </source>
</reference>
<protein>
    <submittedName>
        <fullName evidence="1">Cytochrome P450</fullName>
    </submittedName>
</protein>
<proteinExistence type="predicted"/>
<evidence type="ECO:0000313" key="2">
    <source>
        <dbReference type="Proteomes" id="UP000814033"/>
    </source>
</evidence>
<sequence>MAFSISAVYAGFFILAVLLVWKRLNRNGLPLPPGPKGYPLIGSLLDFPSSQAWLTFAEWSKKWGPITSVNVMGQLFVIIDDPSVAVEILDKRGSTYADRPEMPMASLCGWGSALSNLHYGSRFREYRKLIGHMIGTKGNMVKFYPAEEYQSTMFLKRVMDKPTHLDEATRKTAGAMVLQITYGYLIKEEGSDPLVDLADRAVLQFSIVVTPGMFLVDVLPWLKYVPSWFPGAGFKRIAAEYRKNCEDLADVPFAWVQEQLARGEARPSYTANLLQDKDISEDRIHEIKWSAASFYGAGADTTVSVVYAYFLAVTLHPHVQQKAHEEIERVVGRERLPSFADRDDLPFVEAVCKELLRWLPIVPLAVPHRVLRDDTYKGYAIPEGTYVIPNVWKFLHDPAVYKDPMVFNPDRFMGPNPEMHPAEYCFGFGRRVCPGSHLADVSIWINVAKSIAGFQVSPTIGPDGMPILPPVETVGDIIARPKPFVCDVKPRTPQVPKIVAEYLATHDA</sequence>
<dbReference type="EMBL" id="MU276232">
    <property type="protein sequence ID" value="KAI0040060.1"/>
    <property type="molecule type" value="Genomic_DNA"/>
</dbReference>
<accession>A0ACB8R7H3</accession>
<dbReference type="Proteomes" id="UP000814033">
    <property type="component" value="Unassembled WGS sequence"/>
</dbReference>
<gene>
    <name evidence="1" type="ORF">FA95DRAFT_1612087</name>
</gene>
<evidence type="ECO:0000313" key="1">
    <source>
        <dbReference type="EMBL" id="KAI0040060.1"/>
    </source>
</evidence>